<evidence type="ECO:0000256" key="7">
    <source>
        <dbReference type="ARBA" id="ARBA00023136"/>
    </source>
</evidence>
<dbReference type="GO" id="GO:0009252">
    <property type="term" value="P:peptidoglycan biosynthetic process"/>
    <property type="evidence" value="ECO:0007669"/>
    <property type="project" value="UniProtKB-UniRule"/>
</dbReference>
<keyword evidence="7 10" id="KW-0472">Membrane</keyword>
<organism evidence="12">
    <name type="scientific">uncultured Sulfurovum sp</name>
    <dbReference type="NCBI Taxonomy" id="269237"/>
    <lineage>
        <taxon>Bacteria</taxon>
        <taxon>Pseudomonadati</taxon>
        <taxon>Campylobacterota</taxon>
        <taxon>Epsilonproteobacteria</taxon>
        <taxon>Campylobacterales</taxon>
        <taxon>Sulfurovaceae</taxon>
        <taxon>Sulfurovum</taxon>
        <taxon>environmental samples</taxon>
    </lineage>
</organism>
<evidence type="ECO:0000256" key="5">
    <source>
        <dbReference type="ARBA" id="ARBA00022984"/>
    </source>
</evidence>
<keyword evidence="10 11" id="KW-0813">Transport</keyword>
<evidence type="ECO:0000256" key="11">
    <source>
        <dbReference type="PIRNR" id="PIRNR002869"/>
    </source>
</evidence>
<evidence type="ECO:0000313" key="12">
    <source>
        <dbReference type="EMBL" id="CAA6814764.1"/>
    </source>
</evidence>
<evidence type="ECO:0000256" key="10">
    <source>
        <dbReference type="HAMAP-Rule" id="MF_02078"/>
    </source>
</evidence>
<feature type="transmembrane region" description="Helical" evidence="10">
    <location>
        <begin position="148"/>
        <end position="170"/>
    </location>
</feature>
<feature type="transmembrane region" description="Helical" evidence="10">
    <location>
        <begin position="176"/>
        <end position="200"/>
    </location>
</feature>
<evidence type="ECO:0000256" key="3">
    <source>
        <dbReference type="ARBA" id="ARBA00022692"/>
    </source>
</evidence>
<keyword evidence="10 11" id="KW-0961">Cell wall biogenesis/degradation</keyword>
<feature type="transmembrane region" description="Helical" evidence="10">
    <location>
        <begin position="275"/>
        <end position="294"/>
    </location>
</feature>
<feature type="transmembrane region" description="Helical" evidence="10">
    <location>
        <begin position="413"/>
        <end position="434"/>
    </location>
</feature>
<dbReference type="GO" id="GO:0071555">
    <property type="term" value="P:cell wall organization"/>
    <property type="evidence" value="ECO:0007669"/>
    <property type="project" value="UniProtKB-UniRule"/>
</dbReference>
<dbReference type="PANTHER" id="PTHR47019:SF1">
    <property type="entry name" value="LIPID II FLIPPASE MURJ"/>
    <property type="match status" value="1"/>
</dbReference>
<proteinExistence type="inferred from homology"/>
<dbReference type="GO" id="GO:0008360">
    <property type="term" value="P:regulation of cell shape"/>
    <property type="evidence" value="ECO:0007669"/>
    <property type="project" value="UniProtKB-UniRule"/>
</dbReference>
<comment type="subcellular location">
    <subcellularLocation>
        <location evidence="1 10">Cell membrane</location>
        <topology evidence="1 10">Multi-pass membrane protein</topology>
    </subcellularLocation>
</comment>
<feature type="transmembrane region" description="Helical" evidence="10">
    <location>
        <begin position="25"/>
        <end position="44"/>
    </location>
</feature>
<evidence type="ECO:0000256" key="2">
    <source>
        <dbReference type="ARBA" id="ARBA00022475"/>
    </source>
</evidence>
<dbReference type="PIRSF" id="PIRSF002869">
    <property type="entry name" value="MviN"/>
    <property type="match status" value="1"/>
</dbReference>
<dbReference type="NCBIfam" id="TIGR01695">
    <property type="entry name" value="murJ_mviN"/>
    <property type="match status" value="1"/>
</dbReference>
<feature type="transmembrane region" description="Helical" evidence="10">
    <location>
        <begin position="251"/>
        <end position="269"/>
    </location>
</feature>
<dbReference type="InterPro" id="IPR004268">
    <property type="entry name" value="MurJ"/>
</dbReference>
<dbReference type="UniPathway" id="UPA00219"/>
<evidence type="ECO:0000256" key="1">
    <source>
        <dbReference type="ARBA" id="ARBA00004651"/>
    </source>
</evidence>
<feature type="transmembrane region" description="Helical" evidence="10">
    <location>
        <begin position="118"/>
        <end position="141"/>
    </location>
</feature>
<evidence type="ECO:0000256" key="9">
    <source>
        <dbReference type="ARBA" id="ARBA00061532"/>
    </source>
</evidence>
<keyword evidence="3 10" id="KW-0812">Transmembrane</keyword>
<dbReference type="GO" id="GO:0015648">
    <property type="term" value="F:lipid-linked peptidoglycan transporter activity"/>
    <property type="evidence" value="ECO:0007669"/>
    <property type="project" value="UniProtKB-UniRule"/>
</dbReference>
<accession>A0A6S6T747</accession>
<protein>
    <recommendedName>
        <fullName evidence="10">Probable lipid II flippase MurJ</fullName>
    </recommendedName>
</protein>
<name>A0A6S6T747_9BACT</name>
<evidence type="ECO:0000256" key="6">
    <source>
        <dbReference type="ARBA" id="ARBA00022989"/>
    </source>
</evidence>
<dbReference type="PANTHER" id="PTHR47019">
    <property type="entry name" value="LIPID II FLIPPASE MURJ"/>
    <property type="match status" value="1"/>
</dbReference>
<gene>
    <name evidence="10" type="primary">murJ</name>
    <name evidence="12" type="ORF">HELGO_WM44847</name>
</gene>
<evidence type="ECO:0000256" key="4">
    <source>
        <dbReference type="ARBA" id="ARBA00022960"/>
    </source>
</evidence>
<dbReference type="GO" id="GO:0005886">
    <property type="term" value="C:plasma membrane"/>
    <property type="evidence" value="ECO:0007669"/>
    <property type="project" value="UniProtKB-SubCell"/>
</dbReference>
<evidence type="ECO:0000256" key="8">
    <source>
        <dbReference type="ARBA" id="ARBA00060041"/>
    </source>
</evidence>
<dbReference type="PRINTS" id="PR01806">
    <property type="entry name" value="VIRFACTRMVIN"/>
</dbReference>
<dbReference type="HAMAP" id="MF_02078">
    <property type="entry name" value="MurJ_MviN"/>
    <property type="match status" value="1"/>
</dbReference>
<feature type="transmembrane region" description="Helical" evidence="10">
    <location>
        <begin position="357"/>
        <end position="379"/>
    </location>
</feature>
<keyword evidence="4 10" id="KW-0133">Cell shape</keyword>
<comment type="function">
    <text evidence="8 10 11">Involved in peptidoglycan biosynthesis. Transports lipid-linked peptidoglycan precursors from the inner to the outer leaflet of the cytoplasmic membrane.</text>
</comment>
<reference evidence="12" key="1">
    <citation type="submission" date="2020-01" db="EMBL/GenBank/DDBJ databases">
        <authorList>
            <person name="Meier V. D."/>
            <person name="Meier V D."/>
        </authorList>
    </citation>
    <scope>NUCLEOTIDE SEQUENCE</scope>
    <source>
        <strain evidence="12">HLG_WM_MAG_03</strain>
    </source>
</reference>
<dbReference type="EMBL" id="CACVAR010000244">
    <property type="protein sequence ID" value="CAA6814764.1"/>
    <property type="molecule type" value="Genomic_DNA"/>
</dbReference>
<feature type="transmembrane region" description="Helical" evidence="10">
    <location>
        <begin position="386"/>
        <end position="407"/>
    </location>
</feature>
<dbReference type="CDD" id="cd13123">
    <property type="entry name" value="MATE_MurJ_like"/>
    <property type="match status" value="1"/>
</dbReference>
<sequence>MKLKSIFSNSFGILFSRVTGLGRDVAMASALGASIWTDIFFVAFKLPNLFRRIFAEGAFTQAFMPSFIASKQKGVFATAIFLRFMLILIAFSLLVTIFPEVLTKIITPDWSSEQIAQTAPLTAINFWYLDLVFIVTFLATLLQYKEHFATSAMSTALLNISMIAALLFYMKEEPETIIIALSFAVLIGGLLQVIAHLIAIKHFNLQRLLIGGWKYRNKESKQKDLKKEKKEFNNLFFPSVWGNSMPQISSFIDTILASFLISGSISYLFYANRVFQLPLAIIAIAASIALFPAISKAIKHDNEALAYQHLNRVFWILLALLGFATLTGIILAEPIVWLLFERGAYTAEMTVSTANVLAMYMLGLIPYGLAKLFALFLYAKKEHTKAAKIATITLIINIAISFTLMKLMGAPGLALAGSIGGLIFFILTLRGVGFHVFTDIMDLKKLSYLILGLIISAFILLFFNELIMEWIR</sequence>
<feature type="transmembrane region" description="Helical" evidence="10">
    <location>
        <begin position="446"/>
        <end position="463"/>
    </location>
</feature>
<keyword evidence="5 10" id="KW-0573">Peptidoglycan synthesis</keyword>
<feature type="transmembrane region" description="Helical" evidence="10">
    <location>
        <begin position="314"/>
        <end position="337"/>
    </location>
</feature>
<dbReference type="GO" id="GO:0034204">
    <property type="term" value="P:lipid translocation"/>
    <property type="evidence" value="ECO:0007669"/>
    <property type="project" value="TreeGrafter"/>
</dbReference>
<dbReference type="AlphaFoldDB" id="A0A6S6T747"/>
<feature type="transmembrane region" description="Helical" evidence="10">
    <location>
        <begin position="74"/>
        <end position="98"/>
    </location>
</feature>
<keyword evidence="2 10" id="KW-1003">Cell membrane</keyword>
<keyword evidence="6 10" id="KW-1133">Transmembrane helix</keyword>
<dbReference type="Pfam" id="PF03023">
    <property type="entry name" value="MurJ"/>
    <property type="match status" value="1"/>
</dbReference>
<comment type="pathway">
    <text evidence="10">Cell wall biogenesis; peptidoglycan biosynthesis.</text>
</comment>
<comment type="similarity">
    <text evidence="9 10 11">Belongs to the MurJ/MviN family.</text>
</comment>
<dbReference type="InterPro" id="IPR051050">
    <property type="entry name" value="Lipid_II_flippase_MurJ/MviN"/>
</dbReference>